<keyword evidence="1" id="KW-0805">Transcription regulation</keyword>
<evidence type="ECO:0000256" key="3">
    <source>
        <dbReference type="ARBA" id="ARBA00023163"/>
    </source>
</evidence>
<proteinExistence type="predicted"/>
<dbReference type="EMBL" id="JAYMYJ010000067">
    <property type="protein sequence ID" value="MEB4590832.1"/>
    <property type="molecule type" value="Genomic_DNA"/>
</dbReference>
<evidence type="ECO:0000313" key="6">
    <source>
        <dbReference type="Proteomes" id="UP001308005"/>
    </source>
</evidence>
<protein>
    <submittedName>
        <fullName evidence="5">Autoinducer binding domain-containing protein</fullName>
    </submittedName>
</protein>
<keyword evidence="6" id="KW-1185">Reference proteome</keyword>
<keyword evidence="2" id="KW-0238">DNA-binding</keyword>
<dbReference type="RefSeq" id="WP_324694204.1">
    <property type="nucleotide sequence ID" value="NZ_JAYMYJ010000067.1"/>
</dbReference>
<evidence type="ECO:0000259" key="4">
    <source>
        <dbReference type="Pfam" id="PF03472"/>
    </source>
</evidence>
<dbReference type="Proteomes" id="UP001308005">
    <property type="component" value="Unassembled WGS sequence"/>
</dbReference>
<dbReference type="Pfam" id="PF03472">
    <property type="entry name" value="Autoind_bind"/>
    <property type="match status" value="1"/>
</dbReference>
<evidence type="ECO:0000256" key="1">
    <source>
        <dbReference type="ARBA" id="ARBA00023015"/>
    </source>
</evidence>
<dbReference type="SUPFAM" id="SSF75516">
    <property type="entry name" value="Pheromone-binding domain of LuxR-like quorum-sensing transcription factors"/>
    <property type="match status" value="1"/>
</dbReference>
<dbReference type="Gene3D" id="3.30.450.80">
    <property type="entry name" value="Transcription factor LuxR-like, autoinducer-binding domain"/>
    <property type="match status" value="1"/>
</dbReference>
<gene>
    <name evidence="5" type="ORF">VSS37_07570</name>
</gene>
<name>A0ABU6CVH6_9GAMM</name>
<keyword evidence="3" id="KW-0804">Transcription</keyword>
<accession>A0ABU6CVH6</accession>
<dbReference type="InterPro" id="IPR036693">
    <property type="entry name" value="TF_LuxR_autoind-bd_dom_sf"/>
</dbReference>
<organism evidence="5 6">
    <name type="scientific">Candidatus Thiothrix phosphatis</name>
    <dbReference type="NCBI Taxonomy" id="3112415"/>
    <lineage>
        <taxon>Bacteria</taxon>
        <taxon>Pseudomonadati</taxon>
        <taxon>Pseudomonadota</taxon>
        <taxon>Gammaproteobacteria</taxon>
        <taxon>Thiotrichales</taxon>
        <taxon>Thiotrichaceae</taxon>
        <taxon>Thiothrix</taxon>
    </lineage>
</organism>
<sequence length="264" mass="30176">MTLPRRYYGDFNPMDFIAELYQSATLDEAFAAYERQTQQLGFDGVLYTFVPQIYFEAQLPITPLYKTSAAYCPAFLHHYQEAEFEKVDFAVKKIALEGETQVIDWWAEERKGGLTQPERNVIAIARKDYGILNGMTIPLTQGIPGNGGVSCISSERDRLYGILVHERLYALQVCTRLFHTHVMATPNLKIYFLAALLDQLTPKEKRLLKFIVSGLPMKLLPDYAADISQKYGEKLVDNIRAKFGGVNRIRLIYYAGVLHFHNHL</sequence>
<reference evidence="6" key="1">
    <citation type="submission" date="2023-07" db="EMBL/GenBank/DDBJ databases">
        <title>The carbon used by Thiothrix.</title>
        <authorList>
            <person name="Chen L."/>
        </authorList>
    </citation>
    <scope>NUCLEOTIDE SEQUENCE [LARGE SCALE GENOMIC DNA]</scope>
</reference>
<comment type="caution">
    <text evidence="5">The sequence shown here is derived from an EMBL/GenBank/DDBJ whole genome shotgun (WGS) entry which is preliminary data.</text>
</comment>
<dbReference type="InterPro" id="IPR005143">
    <property type="entry name" value="TF_LuxR_autoind-bd_dom"/>
</dbReference>
<evidence type="ECO:0000256" key="2">
    <source>
        <dbReference type="ARBA" id="ARBA00023125"/>
    </source>
</evidence>
<evidence type="ECO:0000313" key="5">
    <source>
        <dbReference type="EMBL" id="MEB4590832.1"/>
    </source>
</evidence>
<feature type="domain" description="Transcription factor LuxR-like autoinducer-binding" evidence="4">
    <location>
        <begin position="26"/>
        <end position="180"/>
    </location>
</feature>